<protein>
    <recommendedName>
        <fullName evidence="3">Reverse transcriptase domain-containing protein</fullName>
    </recommendedName>
</protein>
<reference evidence="1 2" key="1">
    <citation type="journal article" date="2018" name="Sci. Rep.">
        <title>Genomic signatures of local adaptation to the degree of environmental predictability in rotifers.</title>
        <authorList>
            <person name="Franch-Gras L."/>
            <person name="Hahn C."/>
            <person name="Garcia-Roger E.M."/>
            <person name="Carmona M.J."/>
            <person name="Serra M."/>
            <person name="Gomez A."/>
        </authorList>
    </citation>
    <scope>NUCLEOTIDE SEQUENCE [LARGE SCALE GENOMIC DNA]</scope>
    <source>
        <strain evidence="1">HYR1</strain>
    </source>
</reference>
<keyword evidence="2" id="KW-1185">Reference proteome</keyword>
<proteinExistence type="predicted"/>
<evidence type="ECO:0000313" key="1">
    <source>
        <dbReference type="EMBL" id="RMZ97940.1"/>
    </source>
</evidence>
<feature type="non-terminal residue" evidence="1">
    <location>
        <position position="1"/>
    </location>
</feature>
<comment type="caution">
    <text evidence="1">The sequence shown here is derived from an EMBL/GenBank/DDBJ whole genome shotgun (WGS) entry which is preliminary data.</text>
</comment>
<dbReference type="Proteomes" id="UP000276133">
    <property type="component" value="Unassembled WGS sequence"/>
</dbReference>
<evidence type="ECO:0008006" key="3">
    <source>
        <dbReference type="Google" id="ProtNLM"/>
    </source>
</evidence>
<evidence type="ECO:0000313" key="2">
    <source>
        <dbReference type="Proteomes" id="UP000276133"/>
    </source>
</evidence>
<accession>A0A3M7PGU2</accession>
<gene>
    <name evidence="1" type="ORF">BpHYR1_000908</name>
</gene>
<dbReference type="EMBL" id="REGN01011078">
    <property type="protein sequence ID" value="RMZ97940.1"/>
    <property type="molecule type" value="Genomic_DNA"/>
</dbReference>
<sequence>SEKIPGHQIDIKSAGHITGKTLIFNRKTRNYALGINDLLFADDLGNLENKISKYLKELEKWLCKWKIKLSLEKSCLMRYMGINSRVKKILTQN</sequence>
<dbReference type="AlphaFoldDB" id="A0A3M7PGU2"/>
<organism evidence="1 2">
    <name type="scientific">Brachionus plicatilis</name>
    <name type="common">Marine rotifer</name>
    <name type="synonym">Brachionus muelleri</name>
    <dbReference type="NCBI Taxonomy" id="10195"/>
    <lineage>
        <taxon>Eukaryota</taxon>
        <taxon>Metazoa</taxon>
        <taxon>Spiralia</taxon>
        <taxon>Gnathifera</taxon>
        <taxon>Rotifera</taxon>
        <taxon>Eurotatoria</taxon>
        <taxon>Monogononta</taxon>
        <taxon>Pseudotrocha</taxon>
        <taxon>Ploima</taxon>
        <taxon>Brachionidae</taxon>
        <taxon>Brachionus</taxon>
    </lineage>
</organism>
<name>A0A3M7PGU2_BRAPC</name>